<keyword evidence="9" id="KW-0067">ATP-binding</keyword>
<reference evidence="14 15" key="1">
    <citation type="submission" date="2016-11" db="EMBL/GenBank/DDBJ databases">
        <authorList>
            <person name="Jaros S."/>
            <person name="Januszkiewicz K."/>
            <person name="Wedrychowicz H."/>
        </authorList>
    </citation>
    <scope>NUCLEOTIDE SEQUENCE [LARGE SCALE GENOMIC DNA]</scope>
    <source>
        <strain evidence="14 15">DSM 27406</strain>
    </source>
</reference>
<evidence type="ECO:0000256" key="3">
    <source>
        <dbReference type="ARBA" id="ARBA00012438"/>
    </source>
</evidence>
<dbReference type="EC" id="2.7.13.3" evidence="3"/>
<keyword evidence="4" id="KW-1003">Cell membrane</keyword>
<proteinExistence type="predicted"/>
<dbReference type="Gene3D" id="3.30.565.10">
    <property type="entry name" value="Histidine kinase-like ATPase, C-terminal domain"/>
    <property type="match status" value="1"/>
</dbReference>
<dbReference type="InterPro" id="IPR036890">
    <property type="entry name" value="HATPase_C_sf"/>
</dbReference>
<feature type="transmembrane region" description="Helical" evidence="12">
    <location>
        <begin position="133"/>
        <end position="150"/>
    </location>
</feature>
<protein>
    <recommendedName>
        <fullName evidence="3">histidine kinase</fullName>
        <ecNumber evidence="3">2.7.13.3</ecNumber>
    </recommendedName>
</protein>
<organism evidence="14 15">
    <name type="scientific">Chitinophaga jiangningensis</name>
    <dbReference type="NCBI Taxonomy" id="1419482"/>
    <lineage>
        <taxon>Bacteria</taxon>
        <taxon>Pseudomonadati</taxon>
        <taxon>Bacteroidota</taxon>
        <taxon>Chitinophagia</taxon>
        <taxon>Chitinophagales</taxon>
        <taxon>Chitinophagaceae</taxon>
        <taxon>Chitinophaga</taxon>
    </lineage>
</organism>
<dbReference type="SMART" id="SM00387">
    <property type="entry name" value="HATPase_c"/>
    <property type="match status" value="1"/>
</dbReference>
<comment type="subcellular location">
    <subcellularLocation>
        <location evidence="2">Cell membrane</location>
        <topology evidence="2">Multi-pass membrane protein</topology>
    </subcellularLocation>
</comment>
<accession>A0A1M7A4P3</accession>
<keyword evidence="12" id="KW-0812">Transmembrane</keyword>
<keyword evidence="10" id="KW-0902">Two-component regulatory system</keyword>
<dbReference type="EMBL" id="FRBL01000003">
    <property type="protein sequence ID" value="SHL37589.1"/>
    <property type="molecule type" value="Genomic_DNA"/>
</dbReference>
<evidence type="ECO:0000256" key="7">
    <source>
        <dbReference type="ARBA" id="ARBA00022741"/>
    </source>
</evidence>
<dbReference type="InterPro" id="IPR003594">
    <property type="entry name" value="HATPase_dom"/>
</dbReference>
<evidence type="ECO:0000256" key="4">
    <source>
        <dbReference type="ARBA" id="ARBA00022475"/>
    </source>
</evidence>
<dbReference type="InterPro" id="IPR036097">
    <property type="entry name" value="HisK_dim/P_sf"/>
</dbReference>
<dbReference type="GO" id="GO:0005886">
    <property type="term" value="C:plasma membrane"/>
    <property type="evidence" value="ECO:0007669"/>
    <property type="project" value="UniProtKB-SubCell"/>
</dbReference>
<evidence type="ECO:0000256" key="11">
    <source>
        <dbReference type="ARBA" id="ARBA00023136"/>
    </source>
</evidence>
<evidence type="ECO:0000256" key="2">
    <source>
        <dbReference type="ARBA" id="ARBA00004651"/>
    </source>
</evidence>
<dbReference type="RefSeq" id="WP_073079796.1">
    <property type="nucleotide sequence ID" value="NZ_FRBL01000003.1"/>
</dbReference>
<dbReference type="PANTHER" id="PTHR45528:SF1">
    <property type="entry name" value="SENSOR HISTIDINE KINASE CPXA"/>
    <property type="match status" value="1"/>
</dbReference>
<keyword evidence="15" id="KW-1185">Reference proteome</keyword>
<feature type="transmembrane region" description="Helical" evidence="12">
    <location>
        <begin position="32"/>
        <end position="54"/>
    </location>
</feature>
<feature type="domain" description="Histidine kinase" evidence="13">
    <location>
        <begin position="225"/>
        <end position="443"/>
    </location>
</feature>
<sequence>MKSRQNLLSIQNDSEDLSMPQFDIYTRAVIKIINYFCLGIIAINLTIAPIFSYYLHDSRVLLGGSIEIAMLTGVVFLNVIRRPKCANILFLLTLNLATLYFGIILGPTLSIILMLFFLAGAAMFVFQTKAEIIASLIFSLLILSILIIGYDYRIDVALSRTIAQQNWLERIGILCVFTLVVAIFGVFAKIKNGMLDTKEKVIKGQDELIIHEQGLNSIRNHHLRSVAHEMNLVLNMTMPMAELVLEKVQNQPEVKELVNYFFIAHSNLQRLGSNLLNADRLERGQIEPNYELCELEEVITEMIKLNELYAQHEEKVLTFTGLVQNSPIPPIVADISMTKMVINNLLQNAIRYGTKKTEIVVSLRANINSILISVKNSVKEKLSSTQIDELFTDSHSRIERTNSKRVGIGLSVSKKCIETMNGSLTVTCEEDLIAFHVLLPKSNISKLGYKK</sequence>
<dbReference type="SUPFAM" id="SSF47384">
    <property type="entry name" value="Homodimeric domain of signal transducing histidine kinase"/>
    <property type="match status" value="1"/>
</dbReference>
<comment type="catalytic activity">
    <reaction evidence="1">
        <text>ATP + protein L-histidine = ADP + protein N-phospho-L-histidine.</text>
        <dbReference type="EC" id="2.7.13.3"/>
    </reaction>
</comment>
<name>A0A1M7A4P3_9BACT</name>
<evidence type="ECO:0000256" key="1">
    <source>
        <dbReference type="ARBA" id="ARBA00000085"/>
    </source>
</evidence>
<dbReference type="InterPro" id="IPR005467">
    <property type="entry name" value="His_kinase_dom"/>
</dbReference>
<dbReference type="InterPro" id="IPR050398">
    <property type="entry name" value="HssS/ArlS-like"/>
</dbReference>
<evidence type="ECO:0000256" key="9">
    <source>
        <dbReference type="ARBA" id="ARBA00022840"/>
    </source>
</evidence>
<evidence type="ECO:0000313" key="15">
    <source>
        <dbReference type="Proteomes" id="UP000184420"/>
    </source>
</evidence>
<dbReference type="PANTHER" id="PTHR45528">
    <property type="entry name" value="SENSOR HISTIDINE KINASE CPXA"/>
    <property type="match status" value="1"/>
</dbReference>
<evidence type="ECO:0000256" key="8">
    <source>
        <dbReference type="ARBA" id="ARBA00022777"/>
    </source>
</evidence>
<gene>
    <name evidence="14" type="ORF">SAMN05444266_103122</name>
</gene>
<evidence type="ECO:0000256" key="5">
    <source>
        <dbReference type="ARBA" id="ARBA00022553"/>
    </source>
</evidence>
<dbReference type="GO" id="GO:0005524">
    <property type="term" value="F:ATP binding"/>
    <property type="evidence" value="ECO:0007669"/>
    <property type="project" value="UniProtKB-KW"/>
</dbReference>
<dbReference type="GO" id="GO:0000155">
    <property type="term" value="F:phosphorelay sensor kinase activity"/>
    <property type="evidence" value="ECO:0007669"/>
    <property type="project" value="InterPro"/>
</dbReference>
<dbReference type="PROSITE" id="PS50109">
    <property type="entry name" value="HIS_KIN"/>
    <property type="match status" value="1"/>
</dbReference>
<dbReference type="AlphaFoldDB" id="A0A1M7A4P3"/>
<evidence type="ECO:0000256" key="6">
    <source>
        <dbReference type="ARBA" id="ARBA00022679"/>
    </source>
</evidence>
<evidence type="ECO:0000256" key="12">
    <source>
        <dbReference type="SAM" id="Phobius"/>
    </source>
</evidence>
<feature type="transmembrane region" description="Helical" evidence="12">
    <location>
        <begin position="170"/>
        <end position="190"/>
    </location>
</feature>
<evidence type="ECO:0000256" key="10">
    <source>
        <dbReference type="ARBA" id="ARBA00023012"/>
    </source>
</evidence>
<feature type="transmembrane region" description="Helical" evidence="12">
    <location>
        <begin position="60"/>
        <end position="79"/>
    </location>
</feature>
<dbReference type="STRING" id="1419482.SAMN05444266_103122"/>
<dbReference type="Pfam" id="PF02518">
    <property type="entry name" value="HATPase_c"/>
    <property type="match status" value="1"/>
</dbReference>
<evidence type="ECO:0000313" key="14">
    <source>
        <dbReference type="EMBL" id="SHL37589.1"/>
    </source>
</evidence>
<keyword evidence="11 12" id="KW-0472">Membrane</keyword>
<keyword evidence="12" id="KW-1133">Transmembrane helix</keyword>
<keyword evidence="5" id="KW-0597">Phosphoprotein</keyword>
<evidence type="ECO:0000259" key="13">
    <source>
        <dbReference type="PROSITE" id="PS50109"/>
    </source>
</evidence>
<feature type="transmembrane region" description="Helical" evidence="12">
    <location>
        <begin position="109"/>
        <end position="126"/>
    </location>
</feature>
<dbReference type="Proteomes" id="UP000184420">
    <property type="component" value="Unassembled WGS sequence"/>
</dbReference>
<keyword evidence="6" id="KW-0808">Transferase</keyword>
<dbReference type="SUPFAM" id="SSF55874">
    <property type="entry name" value="ATPase domain of HSP90 chaperone/DNA topoisomerase II/histidine kinase"/>
    <property type="match status" value="1"/>
</dbReference>
<keyword evidence="8 14" id="KW-0418">Kinase</keyword>
<keyword evidence="7" id="KW-0547">Nucleotide-binding</keyword>